<feature type="domain" description="Transforming acidic coiled-coil-containing protein C-terminal" evidence="9">
    <location>
        <begin position="168"/>
        <end position="364"/>
    </location>
</feature>
<feature type="compositionally biased region" description="Gly residues" evidence="8">
    <location>
        <begin position="23"/>
        <end position="37"/>
    </location>
</feature>
<evidence type="ECO:0000256" key="5">
    <source>
        <dbReference type="ARBA" id="ARBA00023054"/>
    </source>
</evidence>
<keyword evidence="11" id="KW-1185">Reference proteome</keyword>
<dbReference type="PANTHER" id="PTHR13924:SF12">
    <property type="entry name" value="TRANSFORMING ACIDIC COILED-COIL-CONTAINING PROTEIN 1"/>
    <property type="match status" value="1"/>
</dbReference>
<sequence>MAFSAWQILSPVQWARWTWSAVRGGGSPDGEDGGGAGEAAEEEDPLPMLSMQPGALISEIPDIANRDGRATDEEKLASTTAQKPAGLEKKAEPEDDLEYFECSNVPVPAGKHSTEPGFEKEISKQMEKDIFPVSGNPGLCSMEKSPTAITSVSRSDSPLDSICLSECEKTAVLTLIREEIITKEIEASEWKKKYEESRQEVLEMRKIVAEYEKTIAQMIEDEQRTNMTSQKNLQQLTMEKDQALADLNSVERSLSDLFRRYENLKGVLEGFKKNEEALKKCAQDYLTRVKQEEQRYQALKVHAEEKLDKANEEIAQVRAKAKAESTALHAGLRKEQMKVESLERALQQKNQEIEELTKICDELIAKLGKTD</sequence>
<dbReference type="AlphaFoldDB" id="A0A672U7Z4"/>
<name>A0A672U7Z4_STRHB</name>
<organism evidence="10 11">
    <name type="scientific">Strigops habroptila</name>
    <name type="common">Kakapo</name>
    <dbReference type="NCBI Taxonomy" id="2489341"/>
    <lineage>
        <taxon>Eukaryota</taxon>
        <taxon>Metazoa</taxon>
        <taxon>Chordata</taxon>
        <taxon>Craniata</taxon>
        <taxon>Vertebrata</taxon>
        <taxon>Euteleostomi</taxon>
        <taxon>Archelosauria</taxon>
        <taxon>Archosauria</taxon>
        <taxon>Dinosauria</taxon>
        <taxon>Saurischia</taxon>
        <taxon>Theropoda</taxon>
        <taxon>Coelurosauria</taxon>
        <taxon>Aves</taxon>
        <taxon>Neognathae</taxon>
        <taxon>Neoaves</taxon>
        <taxon>Telluraves</taxon>
        <taxon>Australaves</taxon>
        <taxon>Psittaciformes</taxon>
        <taxon>Psittacidae</taxon>
        <taxon>Strigops</taxon>
    </lineage>
</organism>
<dbReference type="GeneTree" id="ENSGT00940000156991"/>
<evidence type="ECO:0000256" key="1">
    <source>
        <dbReference type="ARBA" id="ARBA00004245"/>
    </source>
</evidence>
<accession>A0A672U7Z4</accession>
<evidence type="ECO:0000256" key="7">
    <source>
        <dbReference type="SAM" id="Coils"/>
    </source>
</evidence>
<evidence type="ECO:0000256" key="4">
    <source>
        <dbReference type="ARBA" id="ARBA00022553"/>
    </source>
</evidence>
<dbReference type="Pfam" id="PF05010">
    <property type="entry name" value="TACC_C"/>
    <property type="match status" value="1"/>
</dbReference>
<proteinExistence type="inferred from homology"/>
<feature type="compositionally biased region" description="Basic and acidic residues" evidence="8">
    <location>
        <begin position="64"/>
        <end position="76"/>
    </location>
</feature>
<comment type="subcellular location">
    <subcellularLocation>
        <location evidence="1">Cytoplasm</location>
        <location evidence="1">Cytoskeleton</location>
    </subcellularLocation>
</comment>
<dbReference type="GO" id="GO:0021987">
    <property type="term" value="P:cerebral cortex development"/>
    <property type="evidence" value="ECO:0007669"/>
    <property type="project" value="TreeGrafter"/>
</dbReference>
<gene>
    <name evidence="10" type="primary">TACC1</name>
</gene>
<feature type="region of interest" description="Disordered" evidence="8">
    <location>
        <begin position="21"/>
        <end position="95"/>
    </location>
</feature>
<evidence type="ECO:0000313" key="10">
    <source>
        <dbReference type="Ensembl" id="ENSSHBP00005010698.1"/>
    </source>
</evidence>
<dbReference type="GO" id="GO:0005737">
    <property type="term" value="C:cytoplasm"/>
    <property type="evidence" value="ECO:0007669"/>
    <property type="project" value="TreeGrafter"/>
</dbReference>
<evidence type="ECO:0000256" key="3">
    <source>
        <dbReference type="ARBA" id="ARBA00022490"/>
    </source>
</evidence>
<dbReference type="Proteomes" id="UP000472266">
    <property type="component" value="Chromosome 22"/>
</dbReference>
<dbReference type="PANTHER" id="PTHR13924">
    <property type="entry name" value="TRANSFORMING ACIDIC COILED-COIL CONTAINING PROTEIN 1/2"/>
    <property type="match status" value="1"/>
</dbReference>
<protein>
    <submittedName>
        <fullName evidence="10">Transforming acidic coiled-coil containing protein 1</fullName>
    </submittedName>
</protein>
<dbReference type="GO" id="GO:0007097">
    <property type="term" value="P:nuclear migration"/>
    <property type="evidence" value="ECO:0007669"/>
    <property type="project" value="TreeGrafter"/>
</dbReference>
<feature type="coiled-coil region" evidence="7">
    <location>
        <begin position="194"/>
        <end position="253"/>
    </location>
</feature>
<keyword evidence="3" id="KW-0963">Cytoplasm</keyword>
<dbReference type="Ensembl" id="ENSSHBT00005012889.1">
    <property type="protein sequence ID" value="ENSSHBP00005010698.1"/>
    <property type="gene ID" value="ENSSHBG00005008407.1"/>
</dbReference>
<dbReference type="InterPro" id="IPR007707">
    <property type="entry name" value="TACC_C"/>
</dbReference>
<evidence type="ECO:0000313" key="11">
    <source>
        <dbReference type="Proteomes" id="UP000472266"/>
    </source>
</evidence>
<feature type="coiled-coil region" evidence="7">
    <location>
        <begin position="286"/>
        <end position="366"/>
    </location>
</feature>
<dbReference type="FunFam" id="1.20.5.1700:FF:000001">
    <property type="entry name" value="Transforming acidic coiled-coil-containing protein 1 isoform 2"/>
    <property type="match status" value="1"/>
</dbReference>
<dbReference type="GO" id="GO:0005856">
    <property type="term" value="C:cytoskeleton"/>
    <property type="evidence" value="ECO:0007669"/>
    <property type="project" value="UniProtKB-SubCell"/>
</dbReference>
<dbReference type="Gene3D" id="1.20.5.1700">
    <property type="match status" value="1"/>
</dbReference>
<dbReference type="InterPro" id="IPR039915">
    <property type="entry name" value="TACC"/>
</dbReference>
<reference evidence="10" key="3">
    <citation type="submission" date="2025-09" db="UniProtKB">
        <authorList>
            <consortium name="Ensembl"/>
        </authorList>
    </citation>
    <scope>IDENTIFICATION</scope>
</reference>
<keyword evidence="6" id="KW-0206">Cytoskeleton</keyword>
<keyword evidence="4" id="KW-0597">Phosphoprotein</keyword>
<reference evidence="10" key="2">
    <citation type="submission" date="2025-08" db="UniProtKB">
        <authorList>
            <consortium name="Ensembl"/>
        </authorList>
    </citation>
    <scope>IDENTIFICATION</scope>
</reference>
<evidence type="ECO:0000259" key="9">
    <source>
        <dbReference type="Pfam" id="PF05010"/>
    </source>
</evidence>
<reference evidence="10 11" key="1">
    <citation type="submission" date="2019-11" db="EMBL/GenBank/DDBJ databases">
        <title>Strigops habroptila (kakapo) genome, bStrHab1, primary haplotype, v2.</title>
        <authorList>
            <person name="Jarvis E.D."/>
            <person name="Howard J."/>
            <person name="Rhie A."/>
            <person name="Phillippy A."/>
            <person name="Korlach J."/>
            <person name="Digby A."/>
            <person name="Iorns D."/>
            <person name="Eason D."/>
            <person name="Robertson B."/>
            <person name="Raemaekers T."/>
            <person name="Howe K."/>
            <person name="Lewin H."/>
            <person name="Damas J."/>
            <person name="Hastie A."/>
            <person name="Tracey A."/>
            <person name="Chow W."/>
            <person name="Fedrigo O."/>
        </authorList>
    </citation>
    <scope>NUCLEOTIDE SEQUENCE [LARGE SCALE GENOMIC DNA]</scope>
</reference>
<evidence type="ECO:0000256" key="8">
    <source>
        <dbReference type="SAM" id="MobiDB-lite"/>
    </source>
</evidence>
<comment type="similarity">
    <text evidence="2">Belongs to the TACC family.</text>
</comment>
<dbReference type="GO" id="GO:0007052">
    <property type="term" value="P:mitotic spindle organization"/>
    <property type="evidence" value="ECO:0007669"/>
    <property type="project" value="InterPro"/>
</dbReference>
<keyword evidence="5 7" id="KW-0175">Coiled coil</keyword>
<evidence type="ECO:0000256" key="6">
    <source>
        <dbReference type="ARBA" id="ARBA00023212"/>
    </source>
</evidence>
<evidence type="ECO:0000256" key="2">
    <source>
        <dbReference type="ARBA" id="ARBA00009423"/>
    </source>
</evidence>